<evidence type="ECO:0000259" key="1">
    <source>
        <dbReference type="Pfam" id="PF13649"/>
    </source>
</evidence>
<dbReference type="InterPro" id="IPR041698">
    <property type="entry name" value="Methyltransf_25"/>
</dbReference>
<dbReference type="RefSeq" id="WP_301202091.1">
    <property type="nucleotide sequence ID" value="NZ_JAPDPI010000054.1"/>
</dbReference>
<dbReference type="EMBL" id="JAPDPI010000054">
    <property type="protein sequence ID" value="MCW3807650.1"/>
    <property type="molecule type" value="Genomic_DNA"/>
</dbReference>
<dbReference type="CDD" id="cd02440">
    <property type="entry name" value="AdoMet_MTases"/>
    <property type="match status" value="1"/>
</dbReference>
<protein>
    <submittedName>
        <fullName evidence="2">Class I SAM-dependent methyltransferase</fullName>
    </submittedName>
</protein>
<keyword evidence="3" id="KW-1185">Reference proteome</keyword>
<dbReference type="InterPro" id="IPR029063">
    <property type="entry name" value="SAM-dependent_MTases_sf"/>
</dbReference>
<organism evidence="2 3">
    <name type="scientific">Plebeiibacterium marinum</name>
    <dbReference type="NCBI Taxonomy" id="2992111"/>
    <lineage>
        <taxon>Bacteria</taxon>
        <taxon>Pseudomonadati</taxon>
        <taxon>Bacteroidota</taxon>
        <taxon>Bacteroidia</taxon>
        <taxon>Marinilabiliales</taxon>
        <taxon>Marinilabiliaceae</taxon>
        <taxon>Plebeiibacterium</taxon>
    </lineage>
</organism>
<name>A0AAE3SL92_9BACT</name>
<keyword evidence="2" id="KW-0489">Methyltransferase</keyword>
<feature type="domain" description="Methyltransferase" evidence="1">
    <location>
        <begin position="63"/>
        <end position="153"/>
    </location>
</feature>
<sequence length="238" mass="26929">MKTYTDPLGAACLDFLNGKKDAQIKVQSNIVEDDVLPVEYLFRSFDQMPDLEKKALTISTGKILDVGAGAGSHALYLQQSNKEAYANEISPAACEVMQKRGVKNILQQDFYQLPEDTKYDTILMLMNGIGIAGDTNNLKKFFDKVKSLLNPGGCLIIDSSDIRYLFEDDDGSLLINLNDDYYGEISYRMVYDDIKGNSFKWLFIDDELLKFYAEKNGLKMEKIADGMHYDYLAKLTVR</sequence>
<dbReference type="Gene3D" id="3.40.50.150">
    <property type="entry name" value="Vaccinia Virus protein VP39"/>
    <property type="match status" value="1"/>
</dbReference>
<accession>A0AAE3SL92</accession>
<dbReference type="GO" id="GO:0032259">
    <property type="term" value="P:methylation"/>
    <property type="evidence" value="ECO:0007669"/>
    <property type="project" value="UniProtKB-KW"/>
</dbReference>
<proteinExistence type="predicted"/>
<reference evidence="2" key="1">
    <citation type="submission" date="2022-10" db="EMBL/GenBank/DDBJ databases">
        <authorList>
            <person name="Yu W.X."/>
        </authorList>
    </citation>
    <scope>NUCLEOTIDE SEQUENCE</scope>
    <source>
        <strain evidence="2">D04</strain>
    </source>
</reference>
<dbReference type="GO" id="GO:0008168">
    <property type="term" value="F:methyltransferase activity"/>
    <property type="evidence" value="ECO:0007669"/>
    <property type="project" value="UniProtKB-KW"/>
</dbReference>
<keyword evidence="2" id="KW-0808">Transferase</keyword>
<dbReference type="Pfam" id="PF13649">
    <property type="entry name" value="Methyltransf_25"/>
    <property type="match status" value="1"/>
</dbReference>
<dbReference type="SUPFAM" id="SSF53335">
    <property type="entry name" value="S-adenosyl-L-methionine-dependent methyltransferases"/>
    <property type="match status" value="1"/>
</dbReference>
<dbReference type="AlphaFoldDB" id="A0AAE3SL92"/>
<gene>
    <name evidence="2" type="ORF">OM074_18630</name>
</gene>
<evidence type="ECO:0000313" key="3">
    <source>
        <dbReference type="Proteomes" id="UP001207408"/>
    </source>
</evidence>
<dbReference type="Proteomes" id="UP001207408">
    <property type="component" value="Unassembled WGS sequence"/>
</dbReference>
<evidence type="ECO:0000313" key="2">
    <source>
        <dbReference type="EMBL" id="MCW3807650.1"/>
    </source>
</evidence>
<comment type="caution">
    <text evidence="2">The sequence shown here is derived from an EMBL/GenBank/DDBJ whole genome shotgun (WGS) entry which is preliminary data.</text>
</comment>